<dbReference type="Gene3D" id="3.30.2320.30">
    <property type="entry name" value="ATP synthase, E subunit, C-terminal"/>
    <property type="match status" value="1"/>
</dbReference>
<comment type="similarity">
    <text evidence="1">Belongs to the V-ATPase E subunit family.</text>
</comment>
<evidence type="ECO:0000256" key="3">
    <source>
        <dbReference type="ARBA" id="ARBA00023065"/>
    </source>
</evidence>
<dbReference type="InterPro" id="IPR002842">
    <property type="entry name" value="ATPase_V1_Esu"/>
</dbReference>
<dbReference type="GO" id="GO:0033178">
    <property type="term" value="C:proton-transporting two-sector ATPase complex, catalytic domain"/>
    <property type="evidence" value="ECO:0007669"/>
    <property type="project" value="InterPro"/>
</dbReference>
<dbReference type="AlphaFoldDB" id="A0A1I5VWG6"/>
<dbReference type="OrthoDB" id="1734087at2"/>
<protein>
    <submittedName>
        <fullName evidence="5">V/A-type H+-transporting ATPase subunit E</fullName>
    </submittedName>
</protein>
<proteinExistence type="inferred from homology"/>
<organism evidence="5 6">
    <name type="scientific">Caldicoprobacter faecalis</name>
    <dbReference type="NCBI Taxonomy" id="937334"/>
    <lineage>
        <taxon>Bacteria</taxon>
        <taxon>Bacillati</taxon>
        <taxon>Bacillota</taxon>
        <taxon>Clostridia</taxon>
        <taxon>Caldicoprobacterales</taxon>
        <taxon>Caldicoprobacteraceae</taxon>
        <taxon>Caldicoprobacter</taxon>
    </lineage>
</organism>
<evidence type="ECO:0000256" key="1">
    <source>
        <dbReference type="ARBA" id="ARBA00005901"/>
    </source>
</evidence>
<dbReference type="Proteomes" id="UP000198577">
    <property type="component" value="Unassembled WGS sequence"/>
</dbReference>
<gene>
    <name evidence="5" type="ORF">SAMN05444406_1135</name>
</gene>
<evidence type="ECO:0000313" key="6">
    <source>
        <dbReference type="Proteomes" id="UP000198577"/>
    </source>
</evidence>
<keyword evidence="3" id="KW-0406">Ion transport</keyword>
<keyword evidence="4" id="KW-0175">Coiled coil</keyword>
<dbReference type="EMBL" id="FOXR01000013">
    <property type="protein sequence ID" value="SFQ11791.1"/>
    <property type="molecule type" value="Genomic_DNA"/>
</dbReference>
<reference evidence="5 6" key="1">
    <citation type="submission" date="2016-10" db="EMBL/GenBank/DDBJ databases">
        <authorList>
            <person name="de Groot N.N."/>
        </authorList>
    </citation>
    <scope>NUCLEOTIDE SEQUENCE [LARGE SCALE GENOMIC DNA]</scope>
    <source>
        <strain evidence="5 6">DSM 20678</strain>
    </source>
</reference>
<feature type="coiled-coil region" evidence="4">
    <location>
        <begin position="9"/>
        <end position="43"/>
    </location>
</feature>
<dbReference type="SUPFAM" id="SSF160527">
    <property type="entry name" value="V-type ATPase subunit E-like"/>
    <property type="match status" value="1"/>
</dbReference>
<dbReference type="STRING" id="937334.SAMN05444406_1135"/>
<evidence type="ECO:0000256" key="2">
    <source>
        <dbReference type="ARBA" id="ARBA00022448"/>
    </source>
</evidence>
<dbReference type="RefSeq" id="WP_092282329.1">
    <property type="nucleotide sequence ID" value="NZ_FOXR01000013.1"/>
</dbReference>
<keyword evidence="2" id="KW-0813">Transport</keyword>
<dbReference type="InterPro" id="IPR038495">
    <property type="entry name" value="ATPase_E_C"/>
</dbReference>
<name>A0A1I5VWG6_9FIRM</name>
<dbReference type="GO" id="GO:0046961">
    <property type="term" value="F:proton-transporting ATPase activity, rotational mechanism"/>
    <property type="evidence" value="ECO:0007669"/>
    <property type="project" value="InterPro"/>
</dbReference>
<evidence type="ECO:0000256" key="4">
    <source>
        <dbReference type="SAM" id="Coils"/>
    </source>
</evidence>
<dbReference type="Gene3D" id="1.20.5.620">
    <property type="entry name" value="F1F0 ATP synthase subunit B, membrane domain"/>
    <property type="match status" value="1"/>
</dbReference>
<dbReference type="Pfam" id="PF01991">
    <property type="entry name" value="vATP-synt_E"/>
    <property type="match status" value="1"/>
</dbReference>
<evidence type="ECO:0000313" key="5">
    <source>
        <dbReference type="EMBL" id="SFQ11791.1"/>
    </source>
</evidence>
<keyword evidence="6" id="KW-1185">Reference proteome</keyword>
<sequence length="202" mass="23271">MNGFDKIKQRILEDAQQEAERIIQSAEEKAREIKEAKANEVGKLKKRLTEQNMEAAREHKRRMLVSAQLEMKKKVLAAKRDMIEAVFRGVIERISSMADDQYREVIASMLLNAPLQGDEEVVFSVYDQYRLDQGFLDYVNEQLKKQGRKGQLRLAPDRGQFKAGFVLRGHEVEINSSFEAIVRALRIEMEPQVAEMLFGELA</sequence>
<accession>A0A1I5VWG6</accession>